<evidence type="ECO:0000313" key="2">
    <source>
        <dbReference type="Proteomes" id="UP001333110"/>
    </source>
</evidence>
<sequence length="574" mass="62756">MNGLLKDQIQKLTAIHTLKGWVEVLQWAIFYLNNHHVGKMTPYECLRDAPNRTVTVHIQQEDLTGQLRMDSTSVQLLTGQAGNLAPTTTAIRWTAEGGVKPAAHSSRKGAVQICERNNSADTKVSEEGGGGGAPGARAGIPLQLVVKTMVRQDVPLQPMEVHGGADMHLKPVEDPTPEQLDAPEGGCDPVESPCWSRFSDRTCDPMGDPRWSSPFLKDRTPWKGHMERTHTGAVREELQPMGRTHVGEVHGGLSPAKQPQLSQPVLIGEVFHPSDRFCGPPLDPCQQVHVFPVLRTPELDAGLQVGSHQRGVEGQNHLPRPAGHASFDAAQDTVGFLGCERTLPAHVQLFIHQYPQVLLLRAALNPFIPQPVLVPGVALTQVQDLALGKVEPHEVHMGPLLELVQVPLNGIPSFWRVNSTTQLGVICKLAEGALDPTVNVIDEDIKQYWSQYRPLRDTTPRGPKLNTVFEVRPHQCRVQEHNHFPSPAGHAIFDTSQDAIGFLGHLGTLLAHIQAAVNQHPQVLFCQAAFQPLFPKPVALHGVVLFQVQDLALSLVEPHTIDLGPSIQPVQIAL</sequence>
<protein>
    <submittedName>
        <fullName evidence="1">Uncharacterized protein</fullName>
    </submittedName>
</protein>
<comment type="caution">
    <text evidence="1">The sequence shown here is derived from an EMBL/GenBank/DDBJ whole genome shotgun (WGS) entry which is preliminary data.</text>
</comment>
<dbReference type="EMBL" id="JAUNZN010000018">
    <property type="protein sequence ID" value="KAK4810846.1"/>
    <property type="molecule type" value="Genomic_DNA"/>
</dbReference>
<organism evidence="1 2">
    <name type="scientific">Mycteria americana</name>
    <name type="common">Wood stork</name>
    <dbReference type="NCBI Taxonomy" id="33587"/>
    <lineage>
        <taxon>Eukaryota</taxon>
        <taxon>Metazoa</taxon>
        <taxon>Chordata</taxon>
        <taxon>Craniata</taxon>
        <taxon>Vertebrata</taxon>
        <taxon>Euteleostomi</taxon>
        <taxon>Archelosauria</taxon>
        <taxon>Archosauria</taxon>
        <taxon>Dinosauria</taxon>
        <taxon>Saurischia</taxon>
        <taxon>Theropoda</taxon>
        <taxon>Coelurosauria</taxon>
        <taxon>Aves</taxon>
        <taxon>Neognathae</taxon>
        <taxon>Neoaves</taxon>
        <taxon>Aequornithes</taxon>
        <taxon>Ciconiiformes</taxon>
        <taxon>Ciconiidae</taxon>
        <taxon>Mycteria</taxon>
    </lineage>
</organism>
<dbReference type="Proteomes" id="UP001333110">
    <property type="component" value="Unassembled WGS sequence"/>
</dbReference>
<proteinExistence type="predicted"/>
<dbReference type="AlphaFoldDB" id="A0AAN7NGE0"/>
<name>A0AAN7NGE0_MYCAM</name>
<keyword evidence="2" id="KW-1185">Reference proteome</keyword>
<evidence type="ECO:0000313" key="1">
    <source>
        <dbReference type="EMBL" id="KAK4810846.1"/>
    </source>
</evidence>
<accession>A0AAN7NGE0</accession>
<gene>
    <name evidence="1" type="ORF">QYF61_008818</name>
</gene>
<reference evidence="1 2" key="1">
    <citation type="journal article" date="2023" name="J. Hered.">
        <title>Chromosome-level genome of the wood stork (Mycteria americana) provides insight into avian chromosome evolution.</title>
        <authorList>
            <person name="Flamio R. Jr."/>
            <person name="Ramstad K.M."/>
        </authorList>
    </citation>
    <scope>NUCLEOTIDE SEQUENCE [LARGE SCALE GENOMIC DNA]</scope>
    <source>
        <strain evidence="1">JAX WOST 10</strain>
    </source>
</reference>